<dbReference type="PROSITE" id="PS51272">
    <property type="entry name" value="SLH"/>
    <property type="match status" value="2"/>
</dbReference>
<comment type="caution">
    <text evidence="3">The sequence shown here is derived from an EMBL/GenBank/DDBJ whole genome shotgun (WGS) entry which is preliminary data.</text>
</comment>
<accession>A0A1V4HED4</accession>
<feature type="domain" description="SLH" evidence="2">
    <location>
        <begin position="26"/>
        <end position="89"/>
    </location>
</feature>
<organism evidence="3 4">
    <name type="scientific">Paenibacillus ferrarius</name>
    <dbReference type="NCBI Taxonomy" id="1469647"/>
    <lineage>
        <taxon>Bacteria</taxon>
        <taxon>Bacillati</taxon>
        <taxon>Bacillota</taxon>
        <taxon>Bacilli</taxon>
        <taxon>Bacillales</taxon>
        <taxon>Paenibacillaceae</taxon>
        <taxon>Paenibacillus</taxon>
    </lineage>
</organism>
<dbReference type="PANTHER" id="PTHR43308">
    <property type="entry name" value="OUTER MEMBRANE PROTEIN ALPHA-RELATED"/>
    <property type="match status" value="1"/>
</dbReference>
<dbReference type="STRING" id="1469647.BC351_34275"/>
<dbReference type="RefSeq" id="WP_079416826.1">
    <property type="nucleotide sequence ID" value="NZ_MBTG01000029.1"/>
</dbReference>
<feature type="domain" description="SLH" evidence="2">
    <location>
        <begin position="160"/>
        <end position="223"/>
    </location>
</feature>
<name>A0A1V4HED4_9BACL</name>
<dbReference type="OrthoDB" id="5845122at2"/>
<dbReference type="Proteomes" id="UP000190626">
    <property type="component" value="Unassembled WGS sequence"/>
</dbReference>
<dbReference type="AlphaFoldDB" id="A0A1V4HED4"/>
<gene>
    <name evidence="3" type="ORF">BC351_34275</name>
</gene>
<keyword evidence="4" id="KW-1185">Reference proteome</keyword>
<feature type="signal peptide" evidence="1">
    <location>
        <begin position="1"/>
        <end position="26"/>
    </location>
</feature>
<evidence type="ECO:0000313" key="4">
    <source>
        <dbReference type="Proteomes" id="UP000190626"/>
    </source>
</evidence>
<evidence type="ECO:0000259" key="2">
    <source>
        <dbReference type="PROSITE" id="PS51272"/>
    </source>
</evidence>
<keyword evidence="1" id="KW-0732">Signal</keyword>
<evidence type="ECO:0000256" key="1">
    <source>
        <dbReference type="SAM" id="SignalP"/>
    </source>
</evidence>
<proteinExistence type="predicted"/>
<dbReference type="PANTHER" id="PTHR43308:SF5">
    <property type="entry name" value="S-LAYER PROTEIN _ PEPTIDOGLYCAN ENDO-BETA-N-ACETYLGLUCOSAMINIDASE"/>
    <property type="match status" value="1"/>
</dbReference>
<sequence>MNKLQTWTLNLVLLLGISILSQPASAQASDFTDLKGHWSEEVVQTAVTQKLVQGYADGTFRPDHAVTRAEAASMLSRVTRLTEMSQPGASIADIDSHWSRAEVDKLTRLGLLSPADYAQGFQPDVPVTRFELMKWMATGLAQADSGFRQALVDTAHTLLPSPESYRGGFTPEQIPYLAVARGAGLVNGFEDGSLRPNETASRAELAAILLRYERVEGTRAEDYLGLNELREVGLTGTNATSLTPYRYLKVHNSEEGRAIPKYIKLIGIGLSSKMDFAGLEPLAKLPDTGIYYNFHDETKPTRFVKLRDLNMTIKEAVLEGLQRGDSMYLGPEHPKQMSTNDVKLYYENRYIHVTFDDELIPYTSFANVVDKPVAAGDLAVLTMHRMIIVDVPPEEEGAPRSLYADFLLGDREPWLQRGPDGLYVIFKEVTMKVHDKPLDMLQFYNAPGHARGNGFFTLNRILPEAAARSGLLTIPESTLSFFTPGSANRFWAYNSMSRTATNSLIMNTDSGDSFWLFREN</sequence>
<feature type="chain" id="PRO_5039698381" description="SLH domain-containing protein" evidence="1">
    <location>
        <begin position="27"/>
        <end position="520"/>
    </location>
</feature>
<dbReference type="EMBL" id="MBTG01000029">
    <property type="protein sequence ID" value="OPH51883.1"/>
    <property type="molecule type" value="Genomic_DNA"/>
</dbReference>
<dbReference type="InterPro" id="IPR001119">
    <property type="entry name" value="SLH_dom"/>
</dbReference>
<protein>
    <recommendedName>
        <fullName evidence="2">SLH domain-containing protein</fullName>
    </recommendedName>
</protein>
<dbReference type="InterPro" id="IPR051465">
    <property type="entry name" value="Cell_Envelope_Struct_Comp"/>
</dbReference>
<dbReference type="Pfam" id="PF00395">
    <property type="entry name" value="SLH"/>
    <property type="match status" value="3"/>
</dbReference>
<evidence type="ECO:0000313" key="3">
    <source>
        <dbReference type="EMBL" id="OPH51883.1"/>
    </source>
</evidence>
<reference evidence="4" key="1">
    <citation type="submission" date="2016-07" db="EMBL/GenBank/DDBJ databases">
        <authorList>
            <person name="Florea S."/>
            <person name="Webb J.S."/>
            <person name="Jaromczyk J."/>
            <person name="Schardl C.L."/>
        </authorList>
    </citation>
    <scope>NUCLEOTIDE SEQUENCE [LARGE SCALE GENOMIC DNA]</scope>
    <source>
        <strain evidence="4">CY1</strain>
    </source>
</reference>